<dbReference type="RefSeq" id="WP_123770575.1">
    <property type="nucleotide sequence ID" value="NZ_RKQN01000003.1"/>
</dbReference>
<evidence type="ECO:0000313" key="2">
    <source>
        <dbReference type="Proteomes" id="UP000269708"/>
    </source>
</evidence>
<name>A0A3N4VT53_9GAMM</name>
<organism evidence="1 2">
    <name type="scientific">Vulcaniibacterium tengchongense</name>
    <dbReference type="NCBI Taxonomy" id="1273429"/>
    <lineage>
        <taxon>Bacteria</taxon>
        <taxon>Pseudomonadati</taxon>
        <taxon>Pseudomonadota</taxon>
        <taxon>Gammaproteobacteria</taxon>
        <taxon>Lysobacterales</taxon>
        <taxon>Lysobacteraceae</taxon>
        <taxon>Vulcaniibacterium</taxon>
    </lineage>
</organism>
<reference evidence="1 2" key="1">
    <citation type="submission" date="2018-11" db="EMBL/GenBank/DDBJ databases">
        <title>Genomic Encyclopedia of Type Strains, Phase IV (KMG-IV): sequencing the most valuable type-strain genomes for metagenomic binning, comparative biology and taxonomic classification.</title>
        <authorList>
            <person name="Goeker M."/>
        </authorList>
    </citation>
    <scope>NUCLEOTIDE SEQUENCE [LARGE SCALE GENOMIC DNA]</scope>
    <source>
        <strain evidence="1 2">DSM 25623</strain>
    </source>
</reference>
<dbReference type="Proteomes" id="UP000269708">
    <property type="component" value="Unassembled WGS sequence"/>
</dbReference>
<dbReference type="OrthoDB" id="9992175at2"/>
<sequence length="160" mass="17380">MAPRITKEGPDLPPLTPDLRHTPTEAIHNLFGAVFMQALQEQDREWVESPDYLLIADFAGIDLDLAERVRRMFLAGQIKPGAFAGLAPAKPPESLRWGTCPPAQPSTTIRPVEMVRAIAATMPDAKPSEVIRACIAAGVNPATAATQVRKYRKALAESNN</sequence>
<dbReference type="EMBL" id="RKQN01000003">
    <property type="protein sequence ID" value="RPE76990.1"/>
    <property type="molecule type" value="Genomic_DNA"/>
</dbReference>
<comment type="caution">
    <text evidence="1">The sequence shown here is derived from an EMBL/GenBank/DDBJ whole genome shotgun (WGS) entry which is preliminary data.</text>
</comment>
<protein>
    <submittedName>
        <fullName evidence="1">Uncharacterized protein</fullName>
    </submittedName>
</protein>
<evidence type="ECO:0000313" key="1">
    <source>
        <dbReference type="EMBL" id="RPE76990.1"/>
    </source>
</evidence>
<keyword evidence="2" id="KW-1185">Reference proteome</keyword>
<accession>A0A3N4VT53</accession>
<proteinExistence type="predicted"/>
<dbReference type="AlphaFoldDB" id="A0A3N4VT53"/>
<gene>
    <name evidence="1" type="ORF">EDC50_2242</name>
</gene>